<dbReference type="PANTHER" id="PTHR43706">
    <property type="entry name" value="NADH DEHYDROGENASE"/>
    <property type="match status" value="1"/>
</dbReference>
<dbReference type="AlphaFoldDB" id="A0A0G2DW79"/>
<dbReference type="EMBL" id="LCWF01000204">
    <property type="protein sequence ID" value="KKY14879.1"/>
    <property type="molecule type" value="Genomic_DNA"/>
</dbReference>
<feature type="domain" description="FAD/NAD(P)-binding" evidence="6">
    <location>
        <begin position="64"/>
        <end position="375"/>
    </location>
</feature>
<evidence type="ECO:0000256" key="1">
    <source>
        <dbReference type="ARBA" id="ARBA00005272"/>
    </source>
</evidence>
<dbReference type="Gene3D" id="3.50.50.100">
    <property type="match status" value="2"/>
</dbReference>
<comment type="similarity">
    <text evidence="1">Belongs to the NADH dehydrogenase family.</text>
</comment>
<dbReference type="OrthoDB" id="3244603at2759"/>
<dbReference type="InterPro" id="IPR054585">
    <property type="entry name" value="NDH2-like_C"/>
</dbReference>
<evidence type="ECO:0000256" key="5">
    <source>
        <dbReference type="ARBA" id="ARBA00023027"/>
    </source>
</evidence>
<dbReference type="GO" id="GO:0003954">
    <property type="term" value="F:NADH dehydrogenase activity"/>
    <property type="evidence" value="ECO:0007669"/>
    <property type="project" value="InterPro"/>
</dbReference>
<keyword evidence="3" id="KW-0274">FAD</keyword>
<evidence type="ECO:0000256" key="3">
    <source>
        <dbReference type="ARBA" id="ARBA00022827"/>
    </source>
</evidence>
<dbReference type="PANTHER" id="PTHR43706:SF17">
    <property type="entry name" value="NADH DEHYDROGENASE (EUROFUNG)"/>
    <property type="match status" value="1"/>
</dbReference>
<protein>
    <submittedName>
        <fullName evidence="8">Putative pyridine nucleotide-disulfide oxidoreductase</fullName>
    </submittedName>
</protein>
<dbReference type="Proteomes" id="UP000053317">
    <property type="component" value="Unassembled WGS sequence"/>
</dbReference>
<comment type="caution">
    <text evidence="8">The sequence shown here is derived from an EMBL/GenBank/DDBJ whole genome shotgun (WGS) entry which is preliminary data.</text>
</comment>
<evidence type="ECO:0000256" key="4">
    <source>
        <dbReference type="ARBA" id="ARBA00023002"/>
    </source>
</evidence>
<reference evidence="8 9" key="1">
    <citation type="submission" date="2015-05" db="EMBL/GenBank/DDBJ databases">
        <title>Distinctive expansion of gene families associated with plant cell wall degradation and secondary metabolism in the genomes of grapevine trunk pathogens.</title>
        <authorList>
            <person name="Lawrence D.P."/>
            <person name="Travadon R."/>
            <person name="Rolshausen P.E."/>
            <person name="Baumgartner K."/>
        </authorList>
    </citation>
    <scope>NUCLEOTIDE SEQUENCE [LARGE SCALE GENOMIC DNA]</scope>
    <source>
        <strain evidence="8">UCRPC4</strain>
    </source>
</reference>
<dbReference type="InterPro" id="IPR023753">
    <property type="entry name" value="FAD/NAD-binding_dom"/>
</dbReference>
<feature type="domain" description="External alternative NADH-ubiquinone oxidoreductase-like C-terminal" evidence="7">
    <location>
        <begin position="508"/>
        <end position="578"/>
    </location>
</feature>
<keyword evidence="9" id="KW-1185">Reference proteome</keyword>
<dbReference type="InterPro" id="IPR045024">
    <property type="entry name" value="NDH-2"/>
</dbReference>
<keyword evidence="2" id="KW-0285">Flavoprotein</keyword>
<evidence type="ECO:0000256" key="2">
    <source>
        <dbReference type="ARBA" id="ARBA00022630"/>
    </source>
</evidence>
<proteinExistence type="inferred from homology"/>
<dbReference type="Pfam" id="PF07992">
    <property type="entry name" value="Pyr_redox_2"/>
    <property type="match status" value="1"/>
</dbReference>
<name>A0A0G2DW79_PHACM</name>
<dbReference type="InterPro" id="IPR036188">
    <property type="entry name" value="FAD/NAD-bd_sf"/>
</dbReference>
<sequence length="582" mass="64894">MLLDDAASFMAMKLATEGLVRLRGPRVFPTQKQHVFPAWHTLPLSIKRQTRWITVDAVKGSRERIVILGSGWAGYVFSRDLAHKKFQPLVISPRSYFVFTPLLNEATVGTTEFQSIVEPVRDHRKGVELFQGWADAIDFEKKTIQVEEAIFDPTVTKAMVAGGKGPTTRTKGQTFDLPYDKLVIAVGSYAQTFGTKGVNEHAMFLKDVGDGRKIRKRILELFEVCGLPTFDDDLRKCLLHFAIVGGGPTGMEFAAELRDLINQDLAKLYPQLMKFVRITVFDVAPKVLPMFDESLASYAMQQFGRQRIEIKTSHHVLELRRGLPTGMPTQHGLPPEERKGGAYTITTKEDGEMGIGLCVWSTGNAPNPLLEKAFGQPIKFPSKSAILQGDNELSSASEAPSAVEPGLNTANLKWKVSRHPKIGSLLVTDRFQVQLEAENESPGDSKDAQTPIRAIMRDVYAIGDCATLDSVQLPATAQVANQEAQWLAKVFNNDRLDVEGFEFKDLGVMTYLGGSRALVQGGQGTGQRDGREESPAFNLKGRRAYLLWKGTYLSMTMSWKNRVLVWVYWFITKVFGRDITRF</sequence>
<gene>
    <name evidence="8" type="ORF">UCRPC4_g06602</name>
</gene>
<dbReference type="SUPFAM" id="SSF51905">
    <property type="entry name" value="FAD/NAD(P)-binding domain"/>
    <property type="match status" value="2"/>
</dbReference>
<organism evidence="8 9">
    <name type="scientific">Phaeomoniella chlamydospora</name>
    <name type="common">Phaeoacremonium chlamydosporum</name>
    <dbReference type="NCBI Taxonomy" id="158046"/>
    <lineage>
        <taxon>Eukaryota</taxon>
        <taxon>Fungi</taxon>
        <taxon>Dikarya</taxon>
        <taxon>Ascomycota</taxon>
        <taxon>Pezizomycotina</taxon>
        <taxon>Eurotiomycetes</taxon>
        <taxon>Chaetothyriomycetidae</taxon>
        <taxon>Phaeomoniellales</taxon>
        <taxon>Phaeomoniellaceae</taxon>
        <taxon>Phaeomoniella</taxon>
    </lineage>
</organism>
<evidence type="ECO:0000313" key="8">
    <source>
        <dbReference type="EMBL" id="KKY14879.1"/>
    </source>
</evidence>
<keyword evidence="5" id="KW-0520">NAD</keyword>
<dbReference type="GO" id="GO:0005739">
    <property type="term" value="C:mitochondrion"/>
    <property type="evidence" value="ECO:0007669"/>
    <property type="project" value="UniProtKB-ARBA"/>
</dbReference>
<dbReference type="Pfam" id="PF22366">
    <property type="entry name" value="NDH2_C"/>
    <property type="match status" value="1"/>
</dbReference>
<accession>A0A0G2DW79</accession>
<evidence type="ECO:0000313" key="9">
    <source>
        <dbReference type="Proteomes" id="UP000053317"/>
    </source>
</evidence>
<reference evidence="8 9" key="2">
    <citation type="submission" date="2015-05" db="EMBL/GenBank/DDBJ databases">
        <authorList>
            <person name="Morales-Cruz A."/>
            <person name="Amrine K.C."/>
            <person name="Cantu D."/>
        </authorList>
    </citation>
    <scope>NUCLEOTIDE SEQUENCE [LARGE SCALE GENOMIC DNA]</scope>
    <source>
        <strain evidence="8">UCRPC4</strain>
    </source>
</reference>
<evidence type="ECO:0000259" key="6">
    <source>
        <dbReference type="Pfam" id="PF07992"/>
    </source>
</evidence>
<dbReference type="PRINTS" id="PR00368">
    <property type="entry name" value="FADPNR"/>
</dbReference>
<keyword evidence="4" id="KW-0560">Oxidoreductase</keyword>
<evidence type="ECO:0000259" key="7">
    <source>
        <dbReference type="Pfam" id="PF22366"/>
    </source>
</evidence>